<dbReference type="Pfam" id="PF00021">
    <property type="entry name" value="UPAR_LY6"/>
    <property type="match status" value="1"/>
</dbReference>
<evidence type="ECO:0000259" key="8">
    <source>
        <dbReference type="Pfam" id="PF00087"/>
    </source>
</evidence>
<dbReference type="InterPro" id="IPR052874">
    <property type="entry name" value="Sperm-ZP_regulatory"/>
</dbReference>
<evidence type="ECO:0000259" key="7">
    <source>
        <dbReference type="Pfam" id="PF00021"/>
    </source>
</evidence>
<dbReference type="AlphaFoldDB" id="A0A1S3FW51"/>
<gene>
    <name evidence="10" type="primary">LOC105992327</name>
</gene>
<dbReference type="Pfam" id="PF00087">
    <property type="entry name" value="Toxin_TOLIP"/>
    <property type="match status" value="1"/>
</dbReference>
<evidence type="ECO:0000256" key="5">
    <source>
        <dbReference type="ARBA" id="ARBA00023180"/>
    </source>
</evidence>
<dbReference type="InParanoid" id="A0A1S3FW51"/>
<name>A0A1S3FW51_DIPOR</name>
<dbReference type="OrthoDB" id="9617216at2759"/>
<dbReference type="GeneID" id="105992327"/>
<keyword evidence="3 6" id="KW-0732">Signal</keyword>
<feature type="domain" description="Snake toxin/toxin-like" evidence="8">
    <location>
        <begin position="23"/>
        <end position="77"/>
    </location>
</feature>
<keyword evidence="2" id="KW-1003">Cell membrane</keyword>
<dbReference type="RefSeq" id="XP_012880610.1">
    <property type="nucleotide sequence ID" value="XM_013025156.1"/>
</dbReference>
<evidence type="ECO:0000256" key="6">
    <source>
        <dbReference type="SAM" id="SignalP"/>
    </source>
</evidence>
<dbReference type="Gene3D" id="2.10.60.10">
    <property type="entry name" value="CD59"/>
    <property type="match status" value="1"/>
</dbReference>
<evidence type="ECO:0000256" key="3">
    <source>
        <dbReference type="ARBA" id="ARBA00022729"/>
    </source>
</evidence>
<dbReference type="InterPro" id="IPR045860">
    <property type="entry name" value="Snake_toxin-like_sf"/>
</dbReference>
<keyword evidence="5" id="KW-0325">Glycoprotein</keyword>
<dbReference type="PANTHER" id="PTHR15049:SF1">
    <property type="entry name" value="LYMPHOCYTE ANTIGEN 6K"/>
    <property type="match status" value="1"/>
</dbReference>
<evidence type="ECO:0000256" key="1">
    <source>
        <dbReference type="ARBA" id="ARBA00004236"/>
    </source>
</evidence>
<dbReference type="KEGG" id="dord:105992327"/>
<accession>A0A1S3FW51</accession>
<feature type="signal peptide" evidence="6">
    <location>
        <begin position="1"/>
        <end position="20"/>
    </location>
</feature>
<dbReference type="Proteomes" id="UP000081671">
    <property type="component" value="Unplaced"/>
</dbReference>
<reference evidence="10" key="1">
    <citation type="submission" date="2025-08" db="UniProtKB">
        <authorList>
            <consortium name="RefSeq"/>
        </authorList>
    </citation>
    <scope>IDENTIFICATION</scope>
    <source>
        <tissue evidence="10">Kidney</tissue>
    </source>
</reference>
<proteinExistence type="predicted"/>
<dbReference type="InterPro" id="IPR035076">
    <property type="entry name" value="Toxin/TOLIP"/>
</dbReference>
<feature type="domain" description="UPAR/Ly6" evidence="7">
    <location>
        <begin position="103"/>
        <end position="116"/>
    </location>
</feature>
<feature type="chain" id="PRO_5010366803" evidence="6">
    <location>
        <begin position="21"/>
        <end position="160"/>
    </location>
</feature>
<dbReference type="GO" id="GO:0005886">
    <property type="term" value="C:plasma membrane"/>
    <property type="evidence" value="ECO:0007669"/>
    <property type="project" value="UniProtKB-SubCell"/>
</dbReference>
<dbReference type="PANTHER" id="PTHR15049">
    <property type="entry name" value="GLYCOSYL-PHOSPHATIDYLINOSITOL-ANCHORED MOLECULE-LIKE PROTEIN-RELATED"/>
    <property type="match status" value="1"/>
</dbReference>
<evidence type="ECO:0000313" key="9">
    <source>
        <dbReference type="Proteomes" id="UP000081671"/>
    </source>
</evidence>
<sequence>MEPVTLLAFVLAVSLPLGQSVLCHVCELENDFGCLNQRNCTVGESNCIIVAMKIFPRFYIVSKQCVSACPTMEVALIMTTPTPTWSLYRAGAKVYTLQEPTPFIFIRCCNEDLCNEEGPSPSMVSTYREQTGRASEERHHPLLPPTLWVLTVATAHAHWV</sequence>
<dbReference type="GO" id="GO:0007339">
    <property type="term" value="P:binding of sperm to zona pellucida"/>
    <property type="evidence" value="ECO:0007669"/>
    <property type="project" value="TreeGrafter"/>
</dbReference>
<dbReference type="SUPFAM" id="SSF57302">
    <property type="entry name" value="Snake toxin-like"/>
    <property type="match status" value="1"/>
</dbReference>
<dbReference type="CDD" id="cd23550">
    <property type="entry name" value="TFP_LU_ECD_Ly6K"/>
    <property type="match status" value="1"/>
</dbReference>
<keyword evidence="4" id="KW-0472">Membrane</keyword>
<protein>
    <submittedName>
        <fullName evidence="10">Lymphocyte antigen 6K-like</fullName>
    </submittedName>
</protein>
<comment type="subcellular location">
    <subcellularLocation>
        <location evidence="1">Cell membrane</location>
    </subcellularLocation>
</comment>
<dbReference type="GO" id="GO:0001669">
    <property type="term" value="C:acrosomal vesicle"/>
    <property type="evidence" value="ECO:0007669"/>
    <property type="project" value="TreeGrafter"/>
</dbReference>
<dbReference type="FunCoup" id="A0A1S3FW51">
    <property type="interactions" value="10"/>
</dbReference>
<evidence type="ECO:0000256" key="2">
    <source>
        <dbReference type="ARBA" id="ARBA00022475"/>
    </source>
</evidence>
<evidence type="ECO:0000313" key="10">
    <source>
        <dbReference type="RefSeq" id="XP_012880610.1"/>
    </source>
</evidence>
<keyword evidence="9" id="KW-1185">Reference proteome</keyword>
<dbReference type="InterPro" id="IPR016054">
    <property type="entry name" value="LY6_UPA_recep-like"/>
</dbReference>
<organism evidence="9 10">
    <name type="scientific">Dipodomys ordii</name>
    <name type="common">Ord's kangaroo rat</name>
    <dbReference type="NCBI Taxonomy" id="10020"/>
    <lineage>
        <taxon>Eukaryota</taxon>
        <taxon>Metazoa</taxon>
        <taxon>Chordata</taxon>
        <taxon>Craniata</taxon>
        <taxon>Vertebrata</taxon>
        <taxon>Euteleostomi</taxon>
        <taxon>Mammalia</taxon>
        <taxon>Eutheria</taxon>
        <taxon>Euarchontoglires</taxon>
        <taxon>Glires</taxon>
        <taxon>Rodentia</taxon>
        <taxon>Castorimorpha</taxon>
        <taxon>Heteromyidae</taxon>
        <taxon>Dipodomyinae</taxon>
        <taxon>Dipodomys</taxon>
    </lineage>
</organism>
<evidence type="ECO:0000256" key="4">
    <source>
        <dbReference type="ARBA" id="ARBA00023136"/>
    </source>
</evidence>